<keyword evidence="6" id="KW-1185">Reference proteome</keyword>
<feature type="domain" description="Beta-lactamase-like ARB-00930-like C-terminal" evidence="4">
    <location>
        <begin position="431"/>
        <end position="598"/>
    </location>
</feature>
<dbReference type="InterPro" id="IPR012338">
    <property type="entry name" value="Beta-lactam/transpept-like"/>
</dbReference>
<dbReference type="Gene3D" id="3.40.710.10">
    <property type="entry name" value="DD-peptidase/beta-lactamase superfamily"/>
    <property type="match status" value="1"/>
</dbReference>
<dbReference type="PANTHER" id="PTHR22935">
    <property type="entry name" value="PENICILLIN-BINDING PROTEIN"/>
    <property type="match status" value="1"/>
</dbReference>
<evidence type="ECO:0000313" key="6">
    <source>
        <dbReference type="Proteomes" id="UP000024533"/>
    </source>
</evidence>
<name>A0A059J6W0_TRIIM</name>
<evidence type="ECO:0000259" key="4">
    <source>
        <dbReference type="Pfam" id="PF26335"/>
    </source>
</evidence>
<dbReference type="Pfam" id="PF26335">
    <property type="entry name" value="ARB_00930_C"/>
    <property type="match status" value="1"/>
</dbReference>
<comment type="caution">
    <text evidence="5">The sequence shown here is derived from an EMBL/GenBank/DDBJ whole genome shotgun (WGS) entry which is preliminary data.</text>
</comment>
<evidence type="ECO:0000256" key="2">
    <source>
        <dbReference type="SAM" id="SignalP"/>
    </source>
</evidence>
<dbReference type="Proteomes" id="UP000024533">
    <property type="component" value="Unassembled WGS sequence"/>
</dbReference>
<dbReference type="SUPFAM" id="SSF56601">
    <property type="entry name" value="beta-lactamase/transpeptidase-like"/>
    <property type="match status" value="1"/>
</dbReference>
<dbReference type="OrthoDB" id="6220758at2759"/>
<gene>
    <name evidence="5" type="ORF">H109_04547</name>
</gene>
<feature type="domain" description="Beta-lactamase-related" evidence="3">
    <location>
        <begin position="99"/>
        <end position="407"/>
    </location>
</feature>
<keyword evidence="2" id="KW-0732">Signal</keyword>
<proteinExistence type="inferred from homology"/>
<evidence type="ECO:0000313" key="5">
    <source>
        <dbReference type="EMBL" id="KDB23544.1"/>
    </source>
</evidence>
<dbReference type="STRING" id="1215338.A0A059J6W0"/>
<dbReference type="Pfam" id="PF00144">
    <property type="entry name" value="Beta-lactamase"/>
    <property type="match status" value="1"/>
</dbReference>
<dbReference type="HOGENOM" id="CLU_019706_2_0_1"/>
<dbReference type="InterPro" id="IPR001466">
    <property type="entry name" value="Beta-lactam-related"/>
</dbReference>
<feature type="chain" id="PRO_5001575243" evidence="2">
    <location>
        <begin position="19"/>
        <end position="600"/>
    </location>
</feature>
<sequence length="600" mass="65419">MVTCFPWLLLSYAATTLSASVPGCVPSGALLPHPTELSQSQHIKNATERLSRSLDDAVSGRIKAGWDVANTSFSVSIVSPNGGIPRTGILWEYHHLAEKNAKGTKHLDSDSQYLIGSVSKIFSDLLLLKSDMDLQDPITKYLPQLKNASSPIDWDNISLLSLSEHISGIPANTIGALQFYFLEPLYLALGFPPLNKSDYPPCGIADLNKGCTPEELLTELADSHSVSEPYERPVYSQLSFTLFSLALANDTGKDYAQMLEEQVTRPLNLRNTGVSPGEDKRAVIPNVEQQGWGADYGYNAPIYTNGGGLYSSLSDLSTLVTKILDYSILQSPQATKKWLQPRSATSSLNTLVGQPWEILRTSSMTPKYPHTIDIYGKSGGAPGYISQINVIDQYGVGVVLSTAGPLGSKAAYIINEAVLSAILPAVEDETRKQAGMYIGEYTSQKGDNENETDYSSIKLKTVVDNGTGIKLESLSRNDSDILEGIRKVWSVTLATVGQLAPEMRIYPTGVEKTVTNGNKNLVEQDWRINFDLLPNVNEQASDLPGLGKLEALCTSWQTVDWLYYAGVPMDRIVFTVNKEAGKVVGVDIPFLRSGLIRKSN</sequence>
<dbReference type="InterPro" id="IPR058664">
    <property type="entry name" value="ARB_00930-like_C"/>
</dbReference>
<dbReference type="InterPro" id="IPR051478">
    <property type="entry name" value="Beta-lactamase-like_AB/R"/>
</dbReference>
<accession>A0A059J6W0</accession>
<evidence type="ECO:0000256" key="1">
    <source>
        <dbReference type="ARBA" id="ARBA00038473"/>
    </source>
</evidence>
<dbReference type="EMBL" id="AOKY01000300">
    <property type="protein sequence ID" value="KDB23544.1"/>
    <property type="molecule type" value="Genomic_DNA"/>
</dbReference>
<dbReference type="OMA" id="VGLPWEI"/>
<dbReference type="PANTHER" id="PTHR22935:SF95">
    <property type="entry name" value="BETA-LACTAMASE-LIKE 1-RELATED"/>
    <property type="match status" value="1"/>
</dbReference>
<feature type="signal peptide" evidence="2">
    <location>
        <begin position="1"/>
        <end position="18"/>
    </location>
</feature>
<dbReference type="AlphaFoldDB" id="A0A059J6W0"/>
<reference evidence="5 6" key="1">
    <citation type="submission" date="2014-02" db="EMBL/GenBank/DDBJ databases">
        <title>The Genome Sequence of Trichophyton interdigitale MR816.</title>
        <authorList>
            <consortium name="The Broad Institute Genomics Platform"/>
            <person name="Cuomo C.A."/>
            <person name="White T.C."/>
            <person name="Graser Y."/>
            <person name="Martinez-Rossi N."/>
            <person name="Heitman J."/>
            <person name="Young S.K."/>
            <person name="Zeng Q."/>
            <person name="Gargeya S."/>
            <person name="Abouelleil A."/>
            <person name="Alvarado L."/>
            <person name="Chapman S.B."/>
            <person name="Gainer-Dewar J."/>
            <person name="Goldberg J."/>
            <person name="Griggs A."/>
            <person name="Gujja S."/>
            <person name="Hansen M."/>
            <person name="Howarth C."/>
            <person name="Imamovic A."/>
            <person name="Larimer J."/>
            <person name="Martinez D."/>
            <person name="Murphy C."/>
            <person name="Pearson M.D."/>
            <person name="Persinoti G."/>
            <person name="Poon T."/>
            <person name="Priest M."/>
            <person name="Roberts A.D."/>
            <person name="Saif S."/>
            <person name="Shea T.D."/>
            <person name="Sykes S.N."/>
            <person name="Wortman J."/>
            <person name="Nusbaum C."/>
            <person name="Birren B."/>
        </authorList>
    </citation>
    <scope>NUCLEOTIDE SEQUENCE [LARGE SCALE GENOMIC DNA]</scope>
    <source>
        <strain evidence="5 6">MR816</strain>
    </source>
</reference>
<evidence type="ECO:0000259" key="3">
    <source>
        <dbReference type="Pfam" id="PF00144"/>
    </source>
</evidence>
<comment type="similarity">
    <text evidence="1">Belongs to the beta-lactamase family.</text>
</comment>
<protein>
    <submittedName>
        <fullName evidence="5">Uncharacterized protein</fullName>
    </submittedName>
</protein>
<organism evidence="5 6">
    <name type="scientific">Trichophyton interdigitale (strain MR816)</name>
    <dbReference type="NCBI Taxonomy" id="1215338"/>
    <lineage>
        <taxon>Eukaryota</taxon>
        <taxon>Fungi</taxon>
        <taxon>Dikarya</taxon>
        <taxon>Ascomycota</taxon>
        <taxon>Pezizomycotina</taxon>
        <taxon>Eurotiomycetes</taxon>
        <taxon>Eurotiomycetidae</taxon>
        <taxon>Onygenales</taxon>
        <taxon>Arthrodermataceae</taxon>
        <taxon>Trichophyton</taxon>
    </lineage>
</organism>